<reference evidence="2 3" key="1">
    <citation type="submission" date="2024-09" db="EMBL/GenBank/DDBJ databases">
        <authorList>
            <person name="Sun Q."/>
            <person name="Mori K."/>
        </authorList>
    </citation>
    <scope>NUCLEOTIDE SEQUENCE [LARGE SCALE GENOMIC DNA]</scope>
    <source>
        <strain evidence="2 3">CGMCC 1.15906</strain>
    </source>
</reference>
<feature type="domain" description="DUF58" evidence="1">
    <location>
        <begin position="56"/>
        <end position="282"/>
    </location>
</feature>
<keyword evidence="3" id="KW-1185">Reference proteome</keyword>
<name>A0ABV6QE60_9ACTN</name>
<gene>
    <name evidence="2" type="ORF">ACFFGN_02520</name>
</gene>
<dbReference type="InterPro" id="IPR002881">
    <property type="entry name" value="DUF58"/>
</dbReference>
<protein>
    <submittedName>
        <fullName evidence="2">DUF58 domain-containing protein</fullName>
    </submittedName>
</protein>
<evidence type="ECO:0000259" key="1">
    <source>
        <dbReference type="Pfam" id="PF01882"/>
    </source>
</evidence>
<dbReference type="PANTHER" id="PTHR33608:SF6">
    <property type="entry name" value="BLL2464 PROTEIN"/>
    <property type="match status" value="1"/>
</dbReference>
<dbReference type="SUPFAM" id="SSF53300">
    <property type="entry name" value="vWA-like"/>
    <property type="match status" value="1"/>
</dbReference>
<organism evidence="2 3">
    <name type="scientific">Kribbella deserti</name>
    <dbReference type="NCBI Taxonomy" id="1926257"/>
    <lineage>
        <taxon>Bacteria</taxon>
        <taxon>Bacillati</taxon>
        <taxon>Actinomycetota</taxon>
        <taxon>Actinomycetes</taxon>
        <taxon>Propionibacteriales</taxon>
        <taxon>Kribbellaceae</taxon>
        <taxon>Kribbella</taxon>
    </lineage>
</organism>
<dbReference type="InterPro" id="IPR036465">
    <property type="entry name" value="vWFA_dom_sf"/>
</dbReference>
<accession>A0ABV6QE60</accession>
<proteinExistence type="predicted"/>
<dbReference type="Pfam" id="PF01882">
    <property type="entry name" value="DUF58"/>
    <property type="match status" value="1"/>
</dbReference>
<evidence type="ECO:0000313" key="2">
    <source>
        <dbReference type="EMBL" id="MFC0622917.1"/>
    </source>
</evidence>
<dbReference type="EMBL" id="JBHLTC010000001">
    <property type="protein sequence ID" value="MFC0622917.1"/>
    <property type="molecule type" value="Genomic_DNA"/>
</dbReference>
<comment type="caution">
    <text evidence="2">The sequence shown here is derived from an EMBL/GenBank/DDBJ whole genome shotgun (WGS) entry which is preliminary data.</text>
</comment>
<dbReference type="PANTHER" id="PTHR33608">
    <property type="entry name" value="BLL2464 PROTEIN"/>
    <property type="match status" value="1"/>
</dbReference>
<evidence type="ECO:0000313" key="3">
    <source>
        <dbReference type="Proteomes" id="UP001589890"/>
    </source>
</evidence>
<dbReference type="RefSeq" id="WP_380043595.1">
    <property type="nucleotide sequence ID" value="NZ_JBHLTC010000001.1"/>
</dbReference>
<dbReference type="Proteomes" id="UP001589890">
    <property type="component" value="Unassembled WGS sequence"/>
</dbReference>
<sequence length="331" mass="37415">MSPHKSRDPRAAMTISQLAPERALRRLELTVVRRLEGYLHGEHLGLLPGPGTELAEAREYQVGDDVRRMDWAVTARTTMPHVRDLIADRELETWALVDLSASMDFGTSQLEKRELAVAAVATVGFLTHRLGDRFGGLMLRDSALRRWPARSGRLALYGLLRALLAEQDTGEHQSRSDLAGALESMARTQRKRGLRVIVSDFLTPDDGETDQRLEPSWERPMRKLTVQHQVLAVEIVDPREMELPNVGVVMIGDPETGAIREIDTRKRRVRQEYAAAALAQRERTRAALRRVGAGHLVLRTDRDWVADTVRFVLTYRRVAQRLHQPPKGVAR</sequence>